<comment type="caution">
    <text evidence="1">The sequence shown here is derived from an EMBL/GenBank/DDBJ whole genome shotgun (WGS) entry which is preliminary data.</text>
</comment>
<reference evidence="1" key="1">
    <citation type="journal article" date="2015" name="Nature">
        <title>Complex archaea that bridge the gap between prokaryotes and eukaryotes.</title>
        <authorList>
            <person name="Spang A."/>
            <person name="Saw J.H."/>
            <person name="Jorgensen S.L."/>
            <person name="Zaremba-Niedzwiedzka K."/>
            <person name="Martijn J."/>
            <person name="Lind A.E."/>
            <person name="van Eijk R."/>
            <person name="Schleper C."/>
            <person name="Guy L."/>
            <person name="Ettema T.J."/>
        </authorList>
    </citation>
    <scope>NUCLEOTIDE SEQUENCE</scope>
</reference>
<evidence type="ECO:0000313" key="1">
    <source>
        <dbReference type="EMBL" id="KKN58792.1"/>
    </source>
</evidence>
<name>A0A0F9S978_9ZZZZ</name>
<accession>A0A0F9S978</accession>
<dbReference type="AlphaFoldDB" id="A0A0F9S978"/>
<proteinExistence type="predicted"/>
<organism evidence="1">
    <name type="scientific">marine sediment metagenome</name>
    <dbReference type="NCBI Taxonomy" id="412755"/>
    <lineage>
        <taxon>unclassified sequences</taxon>
        <taxon>metagenomes</taxon>
        <taxon>ecological metagenomes</taxon>
    </lineage>
</organism>
<dbReference type="EMBL" id="LAZR01000748">
    <property type="protein sequence ID" value="KKN58792.1"/>
    <property type="molecule type" value="Genomic_DNA"/>
</dbReference>
<gene>
    <name evidence="1" type="ORF">LCGC14_0548870</name>
</gene>
<protein>
    <submittedName>
        <fullName evidence="1">Uncharacterized protein</fullName>
    </submittedName>
</protein>
<sequence length="303" mass="35445">MNKPNKNNSIHEQSIPDTCVLVTDYPAISEQALLNKHARYYDVWLILRETYKHQGNCSKAQAASLIASQFNIRKWSAYRIIREGDGIFWNLNPKNGEVKSHIWIVSIEKVCRRYNIDKCRQSVVIDLRGRESVQERRAGIYEAAIVKQPTSKAIPVSRDNITKRTGVSRSTQLNYEKKWKAEKQYNYMVCCELDGLTEEQQYSRILDFTDNIHGEYQVREIHGRKLLIKQIPNMYIDPMFEWGEKSALNRLNKTLRNPNDKIAIGKSQERVHPYVDSTYQTIFKNLNLWSGKVTLNYKINHFS</sequence>